<dbReference type="Proteomes" id="UP000199328">
    <property type="component" value="Unassembled WGS sequence"/>
</dbReference>
<name>A0A1G9H291_9RHOB</name>
<evidence type="ECO:0000313" key="7">
    <source>
        <dbReference type="EMBL" id="SDL07070.1"/>
    </source>
</evidence>
<dbReference type="Pfam" id="PF06271">
    <property type="entry name" value="RDD"/>
    <property type="match status" value="1"/>
</dbReference>
<keyword evidence="2 5" id="KW-0812">Transmembrane</keyword>
<dbReference type="EMBL" id="FNFV01000010">
    <property type="protein sequence ID" value="SDL07070.1"/>
    <property type="molecule type" value="Genomic_DNA"/>
</dbReference>
<feature type="transmembrane region" description="Helical" evidence="5">
    <location>
        <begin position="35"/>
        <end position="68"/>
    </location>
</feature>
<evidence type="ECO:0000256" key="5">
    <source>
        <dbReference type="SAM" id="Phobius"/>
    </source>
</evidence>
<sequence>MSDQLTQRASWHGGDGLPDPLFQPEFYADVPIKRFFAWLVDAAAILLLTVLALPFTAFLGLLFFPLLWLGAGIGYRAAFIARNSATPGMRLLSIELRDGAGRRLDPGMAIAHTLLYSFFLATVVVQGVSVALMLSTPRRQGLHDLMLGTAMINRPAEP</sequence>
<accession>A0A1G9H291</accession>
<gene>
    <name evidence="7" type="ORF">SAMN05216257_11024</name>
</gene>
<organism evidence="7 8">
    <name type="scientific">Meinhardsimonia xiamenensis</name>
    <dbReference type="NCBI Taxonomy" id="990712"/>
    <lineage>
        <taxon>Bacteria</taxon>
        <taxon>Pseudomonadati</taxon>
        <taxon>Pseudomonadota</taxon>
        <taxon>Alphaproteobacteria</taxon>
        <taxon>Rhodobacterales</taxon>
        <taxon>Paracoccaceae</taxon>
        <taxon>Meinhardsimonia</taxon>
    </lineage>
</organism>
<evidence type="ECO:0000259" key="6">
    <source>
        <dbReference type="Pfam" id="PF06271"/>
    </source>
</evidence>
<comment type="subcellular location">
    <subcellularLocation>
        <location evidence="1">Membrane</location>
        <topology evidence="1">Multi-pass membrane protein</topology>
    </subcellularLocation>
</comment>
<protein>
    <submittedName>
        <fullName evidence="7">Uncharacterized membrane protein YckC, RDD family</fullName>
    </submittedName>
</protein>
<reference evidence="8" key="1">
    <citation type="submission" date="2016-10" db="EMBL/GenBank/DDBJ databases">
        <authorList>
            <person name="Varghese N."/>
            <person name="Submissions S."/>
        </authorList>
    </citation>
    <scope>NUCLEOTIDE SEQUENCE [LARGE SCALE GENOMIC DNA]</scope>
    <source>
        <strain evidence="8">CGMCC 1.10789</strain>
    </source>
</reference>
<evidence type="ECO:0000256" key="4">
    <source>
        <dbReference type="ARBA" id="ARBA00023136"/>
    </source>
</evidence>
<dbReference type="GO" id="GO:0016020">
    <property type="term" value="C:membrane"/>
    <property type="evidence" value="ECO:0007669"/>
    <property type="project" value="UniProtKB-SubCell"/>
</dbReference>
<dbReference type="AlphaFoldDB" id="A0A1G9H291"/>
<keyword evidence="4 5" id="KW-0472">Membrane</keyword>
<dbReference type="InterPro" id="IPR010432">
    <property type="entry name" value="RDD"/>
</dbReference>
<dbReference type="STRING" id="990712.SAMN05216257_11024"/>
<dbReference type="OrthoDB" id="7270324at2"/>
<keyword evidence="8" id="KW-1185">Reference proteome</keyword>
<evidence type="ECO:0000313" key="8">
    <source>
        <dbReference type="Proteomes" id="UP000199328"/>
    </source>
</evidence>
<feature type="domain" description="RDD" evidence="6">
    <location>
        <begin position="32"/>
        <end position="147"/>
    </location>
</feature>
<evidence type="ECO:0000256" key="2">
    <source>
        <dbReference type="ARBA" id="ARBA00022692"/>
    </source>
</evidence>
<dbReference type="RefSeq" id="WP_092501266.1">
    <property type="nucleotide sequence ID" value="NZ_FNFV01000010.1"/>
</dbReference>
<evidence type="ECO:0000256" key="1">
    <source>
        <dbReference type="ARBA" id="ARBA00004141"/>
    </source>
</evidence>
<proteinExistence type="predicted"/>
<feature type="transmembrane region" description="Helical" evidence="5">
    <location>
        <begin position="114"/>
        <end position="134"/>
    </location>
</feature>
<evidence type="ECO:0000256" key="3">
    <source>
        <dbReference type="ARBA" id="ARBA00022989"/>
    </source>
</evidence>
<keyword evidence="3 5" id="KW-1133">Transmembrane helix</keyword>